<dbReference type="PANTHER" id="PTHR47718">
    <property type="entry name" value="OS01G0519700 PROTEIN"/>
    <property type="match status" value="1"/>
</dbReference>
<dbReference type="EMBL" id="CAWUPB010000892">
    <property type="protein sequence ID" value="CAK7328008.1"/>
    <property type="molecule type" value="Genomic_DNA"/>
</dbReference>
<accession>A0AAV1R4T3</accession>
<protein>
    <recommendedName>
        <fullName evidence="4">Protein FAR1-RELATED SEQUENCE</fullName>
    </recommendedName>
</protein>
<organism evidence="2 3">
    <name type="scientific">Dovyalis caffra</name>
    <dbReference type="NCBI Taxonomy" id="77055"/>
    <lineage>
        <taxon>Eukaryota</taxon>
        <taxon>Viridiplantae</taxon>
        <taxon>Streptophyta</taxon>
        <taxon>Embryophyta</taxon>
        <taxon>Tracheophyta</taxon>
        <taxon>Spermatophyta</taxon>
        <taxon>Magnoliopsida</taxon>
        <taxon>eudicotyledons</taxon>
        <taxon>Gunneridae</taxon>
        <taxon>Pentapetalae</taxon>
        <taxon>rosids</taxon>
        <taxon>fabids</taxon>
        <taxon>Malpighiales</taxon>
        <taxon>Salicaceae</taxon>
        <taxon>Flacourtieae</taxon>
        <taxon>Dovyalis</taxon>
    </lineage>
</organism>
<dbReference type="Proteomes" id="UP001314170">
    <property type="component" value="Unassembled WGS sequence"/>
</dbReference>
<proteinExistence type="predicted"/>
<evidence type="ECO:0000313" key="2">
    <source>
        <dbReference type="EMBL" id="CAK7328008.1"/>
    </source>
</evidence>
<evidence type="ECO:0000256" key="1">
    <source>
        <dbReference type="SAM" id="MobiDB-lite"/>
    </source>
</evidence>
<feature type="compositionally biased region" description="Basic and acidic residues" evidence="1">
    <location>
        <begin position="1"/>
        <end position="16"/>
    </location>
</feature>
<gene>
    <name evidence="2" type="ORF">DCAF_LOCUS5727</name>
</gene>
<sequence>MEISSRKEKEEFRNDEENTSCIHGDEEFRNSKTFEAPEVGMEFDDSRRRRLGDEGDATTLLKMFLKMKECNRDFFYKIENDDESESTNVIWKFKNHKKKHDLREAFISVVYESLTTEEFERVWDKMFKDFDLKGKKWSVEFYEGETTNRLLVNNNAQVVIDKYLLRRWRKDVARSHNKITTGLFGIDGTTQHLSSIRKLEKTFYEATDLVNSNGTLMLFIKKSLNDYLSTPKEMTTGNTSVEMTSNNNETDVVATEVVGTQESIVLKDPTMVTSKGNPKGKGWFLDRSMNPLKQGKK</sequence>
<comment type="caution">
    <text evidence="2">The sequence shown here is derived from an EMBL/GenBank/DDBJ whole genome shotgun (WGS) entry which is preliminary data.</text>
</comment>
<feature type="region of interest" description="Disordered" evidence="1">
    <location>
        <begin position="270"/>
        <end position="297"/>
    </location>
</feature>
<dbReference type="AlphaFoldDB" id="A0AAV1R4T3"/>
<keyword evidence="3" id="KW-1185">Reference proteome</keyword>
<evidence type="ECO:0000313" key="3">
    <source>
        <dbReference type="Proteomes" id="UP001314170"/>
    </source>
</evidence>
<reference evidence="2 3" key="1">
    <citation type="submission" date="2024-01" db="EMBL/GenBank/DDBJ databases">
        <authorList>
            <person name="Waweru B."/>
        </authorList>
    </citation>
    <scope>NUCLEOTIDE SEQUENCE [LARGE SCALE GENOMIC DNA]</scope>
</reference>
<dbReference type="PANTHER" id="PTHR47718:SF13">
    <property type="entry name" value="OS09G0290500 PROTEIN"/>
    <property type="match status" value="1"/>
</dbReference>
<name>A0AAV1R4T3_9ROSI</name>
<evidence type="ECO:0008006" key="4">
    <source>
        <dbReference type="Google" id="ProtNLM"/>
    </source>
</evidence>
<feature type="region of interest" description="Disordered" evidence="1">
    <location>
        <begin position="1"/>
        <end position="27"/>
    </location>
</feature>